<evidence type="ECO:0000256" key="15">
    <source>
        <dbReference type="ARBA" id="ARBA00023134"/>
    </source>
</evidence>
<comment type="similarity">
    <text evidence="7">Belongs to the CobU/CobP family.</text>
</comment>
<evidence type="ECO:0000256" key="10">
    <source>
        <dbReference type="ARBA" id="ARBA00022573"/>
    </source>
</evidence>
<evidence type="ECO:0000256" key="4">
    <source>
        <dbReference type="ARBA" id="ARBA00003889"/>
    </source>
</evidence>
<keyword evidence="14" id="KW-0067">ATP-binding</keyword>
<evidence type="ECO:0000256" key="11">
    <source>
        <dbReference type="ARBA" id="ARBA00022679"/>
    </source>
</evidence>
<dbReference type="EC" id="2.7.1.156" evidence="8"/>
<gene>
    <name evidence="18" type="ORF">ACFO3G_09660</name>
</gene>
<keyword evidence="12" id="KW-0547">Nucleotide-binding</keyword>
<comment type="catalytic activity">
    <reaction evidence="2">
        <text>adenosylcob(III)inamide phosphate + GTP + H(+) = adenosylcob(III)inamide-GDP + diphosphate</text>
        <dbReference type="Rhea" id="RHEA:22712"/>
        <dbReference type="ChEBI" id="CHEBI:15378"/>
        <dbReference type="ChEBI" id="CHEBI:33019"/>
        <dbReference type="ChEBI" id="CHEBI:37565"/>
        <dbReference type="ChEBI" id="CHEBI:58502"/>
        <dbReference type="ChEBI" id="CHEBI:60487"/>
        <dbReference type="EC" id="2.7.7.62"/>
    </reaction>
</comment>
<evidence type="ECO:0000256" key="3">
    <source>
        <dbReference type="ARBA" id="ARBA00001522"/>
    </source>
</evidence>
<evidence type="ECO:0000256" key="1">
    <source>
        <dbReference type="ARBA" id="ARBA00000312"/>
    </source>
</evidence>
<evidence type="ECO:0000256" key="2">
    <source>
        <dbReference type="ARBA" id="ARBA00000711"/>
    </source>
</evidence>
<accession>A0ABV9KA84</accession>
<evidence type="ECO:0000256" key="13">
    <source>
        <dbReference type="ARBA" id="ARBA00022777"/>
    </source>
</evidence>
<sequence>MAKIVYISGGQRSGKSQFAEEFVLHASSHPVYVATARVLDDDFRERVRIHQDRRGPQWTNIEEPLYLGRLRLDHRVVLVDCLTLWTTNFFFDKGEDRIEEAFECIKSELDIFLQSSGAQMIVFVSNEIGLGGTSPNRMQRKFADLLGLVNQYVAKQSDEAYLCISGIPVRIK</sequence>
<dbReference type="SUPFAM" id="SSF52540">
    <property type="entry name" value="P-loop containing nucleoside triphosphate hydrolases"/>
    <property type="match status" value="1"/>
</dbReference>
<evidence type="ECO:0000313" key="18">
    <source>
        <dbReference type="EMBL" id="MFC4666858.1"/>
    </source>
</evidence>
<keyword evidence="15" id="KW-0342">GTP-binding</keyword>
<comment type="catalytic activity">
    <reaction evidence="1">
        <text>adenosylcob(III)inamide + ATP = adenosylcob(III)inamide phosphate + ADP + H(+)</text>
        <dbReference type="Rhea" id="RHEA:15769"/>
        <dbReference type="ChEBI" id="CHEBI:2480"/>
        <dbReference type="ChEBI" id="CHEBI:15378"/>
        <dbReference type="ChEBI" id="CHEBI:30616"/>
        <dbReference type="ChEBI" id="CHEBI:58502"/>
        <dbReference type="ChEBI" id="CHEBI:456216"/>
        <dbReference type="EC" id="2.7.1.156"/>
    </reaction>
</comment>
<dbReference type="Proteomes" id="UP001596020">
    <property type="component" value="Unassembled WGS sequence"/>
</dbReference>
<dbReference type="PIRSF" id="PIRSF006135">
    <property type="entry name" value="CobU"/>
    <property type="match status" value="1"/>
</dbReference>
<comment type="caution">
    <text evidence="18">The sequence shown here is derived from an EMBL/GenBank/DDBJ whole genome shotgun (WGS) entry which is preliminary data.</text>
</comment>
<proteinExistence type="inferred from homology"/>
<dbReference type="EC" id="2.7.7.62" evidence="9"/>
<evidence type="ECO:0000256" key="16">
    <source>
        <dbReference type="ARBA" id="ARBA00029570"/>
    </source>
</evidence>
<dbReference type="PANTHER" id="PTHR34848:SF1">
    <property type="entry name" value="BIFUNCTIONAL ADENOSYLCOBALAMIN BIOSYNTHESIS PROTEIN COBU"/>
    <property type="match status" value="1"/>
</dbReference>
<evidence type="ECO:0000256" key="8">
    <source>
        <dbReference type="ARBA" id="ARBA00012016"/>
    </source>
</evidence>
<evidence type="ECO:0000256" key="12">
    <source>
        <dbReference type="ARBA" id="ARBA00022741"/>
    </source>
</evidence>
<evidence type="ECO:0000313" key="19">
    <source>
        <dbReference type="Proteomes" id="UP001596020"/>
    </source>
</evidence>
<dbReference type="GO" id="GO:0016301">
    <property type="term" value="F:kinase activity"/>
    <property type="evidence" value="ECO:0007669"/>
    <property type="project" value="UniProtKB-KW"/>
</dbReference>
<dbReference type="InterPro" id="IPR027417">
    <property type="entry name" value="P-loop_NTPase"/>
</dbReference>
<keyword evidence="11" id="KW-0808">Transferase</keyword>
<comment type="function">
    <text evidence="4">Catalyzes ATP-dependent phosphorylation of adenosylcobinamide and addition of GMP to adenosylcobinamide phosphate.</text>
</comment>
<dbReference type="PANTHER" id="PTHR34848">
    <property type="match status" value="1"/>
</dbReference>
<keyword evidence="10" id="KW-0169">Cobalamin biosynthesis</keyword>
<dbReference type="CDD" id="cd00544">
    <property type="entry name" value="CobU"/>
    <property type="match status" value="1"/>
</dbReference>
<comment type="pathway">
    <text evidence="6">Cofactor biosynthesis; adenosylcobalamin biosynthesis; adenosylcobalamin from cob(II)yrinate a,c-diamide: step 5/7.</text>
</comment>
<dbReference type="Pfam" id="PF02283">
    <property type="entry name" value="CobU"/>
    <property type="match status" value="1"/>
</dbReference>
<evidence type="ECO:0000256" key="6">
    <source>
        <dbReference type="ARBA" id="ARBA00005159"/>
    </source>
</evidence>
<dbReference type="Gene3D" id="3.40.50.300">
    <property type="entry name" value="P-loop containing nucleotide triphosphate hydrolases"/>
    <property type="match status" value="1"/>
</dbReference>
<evidence type="ECO:0000256" key="9">
    <source>
        <dbReference type="ARBA" id="ARBA00012523"/>
    </source>
</evidence>
<evidence type="ECO:0000256" key="7">
    <source>
        <dbReference type="ARBA" id="ARBA00007490"/>
    </source>
</evidence>
<dbReference type="EMBL" id="JBHSGO010000217">
    <property type="protein sequence ID" value="MFC4666858.1"/>
    <property type="molecule type" value="Genomic_DNA"/>
</dbReference>
<evidence type="ECO:0000256" key="14">
    <source>
        <dbReference type="ARBA" id="ARBA00022840"/>
    </source>
</evidence>
<name>A0ABV9KA84_9PORP</name>
<evidence type="ECO:0000256" key="5">
    <source>
        <dbReference type="ARBA" id="ARBA00004692"/>
    </source>
</evidence>
<keyword evidence="19" id="KW-1185">Reference proteome</keyword>
<dbReference type="InterPro" id="IPR003203">
    <property type="entry name" value="CobU/CobP"/>
</dbReference>
<keyword evidence="13 18" id="KW-0418">Kinase</keyword>
<dbReference type="RefSeq" id="WP_380080337.1">
    <property type="nucleotide sequence ID" value="NZ_JBHSGO010000217.1"/>
</dbReference>
<reference evidence="19" key="1">
    <citation type="journal article" date="2019" name="Int. J. Syst. Evol. Microbiol.">
        <title>The Global Catalogue of Microorganisms (GCM) 10K type strain sequencing project: providing services to taxonomists for standard genome sequencing and annotation.</title>
        <authorList>
            <consortium name="The Broad Institute Genomics Platform"/>
            <consortium name="The Broad Institute Genome Sequencing Center for Infectious Disease"/>
            <person name="Wu L."/>
            <person name="Ma J."/>
        </authorList>
    </citation>
    <scope>NUCLEOTIDE SEQUENCE [LARGE SCALE GENOMIC DNA]</scope>
    <source>
        <strain evidence="19">CGMCC 4.7357</strain>
    </source>
</reference>
<comment type="catalytic activity">
    <reaction evidence="3">
        <text>adenosylcob(III)inamide + GTP = adenosylcob(III)inamide phosphate + GDP + H(+)</text>
        <dbReference type="Rhea" id="RHEA:15765"/>
        <dbReference type="ChEBI" id="CHEBI:2480"/>
        <dbReference type="ChEBI" id="CHEBI:15378"/>
        <dbReference type="ChEBI" id="CHEBI:37565"/>
        <dbReference type="ChEBI" id="CHEBI:58189"/>
        <dbReference type="ChEBI" id="CHEBI:58502"/>
        <dbReference type="EC" id="2.7.1.156"/>
    </reaction>
</comment>
<evidence type="ECO:0000256" key="17">
    <source>
        <dbReference type="ARBA" id="ARBA00030571"/>
    </source>
</evidence>
<protein>
    <recommendedName>
        <fullName evidence="16">Adenosylcobinamide kinase</fullName>
        <ecNumber evidence="8">2.7.1.156</ecNumber>
        <ecNumber evidence="9">2.7.7.62</ecNumber>
    </recommendedName>
    <alternativeName>
        <fullName evidence="17">Adenosylcobinamide-phosphate guanylyltransferase</fullName>
    </alternativeName>
</protein>
<comment type="pathway">
    <text evidence="5">Cofactor biosynthesis; adenosylcobalamin biosynthesis; adenosylcobalamin from cob(II)yrinate a,c-diamide: step 6/7.</text>
</comment>
<keyword evidence="18" id="KW-0548">Nucleotidyltransferase</keyword>
<dbReference type="GO" id="GO:0016779">
    <property type="term" value="F:nucleotidyltransferase activity"/>
    <property type="evidence" value="ECO:0007669"/>
    <property type="project" value="UniProtKB-KW"/>
</dbReference>
<organism evidence="18 19">
    <name type="scientific">Falsiporphyromonas endometrii</name>
    <dbReference type="NCBI Taxonomy" id="1387297"/>
    <lineage>
        <taxon>Bacteria</taxon>
        <taxon>Pseudomonadati</taxon>
        <taxon>Bacteroidota</taxon>
        <taxon>Bacteroidia</taxon>
        <taxon>Bacteroidales</taxon>
        <taxon>Porphyromonadaceae</taxon>
        <taxon>Falsiporphyromonas</taxon>
    </lineage>
</organism>